<keyword evidence="11" id="KW-1185">Reference proteome</keyword>
<evidence type="ECO:0000313" key="11">
    <source>
        <dbReference type="Proteomes" id="UP000014760"/>
    </source>
</evidence>
<dbReference type="GO" id="GO:0004222">
    <property type="term" value="F:metalloendopeptidase activity"/>
    <property type="evidence" value="ECO:0007669"/>
    <property type="project" value="UniProtKB-UniRule"/>
</dbReference>
<dbReference type="PROSITE" id="PS51864">
    <property type="entry name" value="ASTACIN"/>
    <property type="match status" value="1"/>
</dbReference>
<name>R7UAB8_CAPTE</name>
<dbReference type="SUPFAM" id="SSF55486">
    <property type="entry name" value="Metalloproteases ('zincins'), catalytic domain"/>
    <property type="match status" value="1"/>
</dbReference>
<dbReference type="MEROPS" id="M12.A41"/>
<evidence type="ECO:0000256" key="4">
    <source>
        <dbReference type="ARBA" id="ARBA00022833"/>
    </source>
</evidence>
<dbReference type="EMBL" id="KB305766">
    <property type="protein sequence ID" value="ELU00758.1"/>
    <property type="molecule type" value="Genomic_DNA"/>
</dbReference>
<reference evidence="9 11" key="2">
    <citation type="journal article" date="2013" name="Nature">
        <title>Insights into bilaterian evolution from three spiralian genomes.</title>
        <authorList>
            <person name="Simakov O."/>
            <person name="Marletaz F."/>
            <person name="Cho S.J."/>
            <person name="Edsinger-Gonzales E."/>
            <person name="Havlak P."/>
            <person name="Hellsten U."/>
            <person name="Kuo D.H."/>
            <person name="Larsson T."/>
            <person name="Lv J."/>
            <person name="Arendt D."/>
            <person name="Savage R."/>
            <person name="Osoegawa K."/>
            <person name="de Jong P."/>
            <person name="Grimwood J."/>
            <person name="Chapman J.A."/>
            <person name="Shapiro H."/>
            <person name="Aerts A."/>
            <person name="Otillar R.P."/>
            <person name="Terry A.Y."/>
            <person name="Boore J.L."/>
            <person name="Grigoriev I.V."/>
            <person name="Lindberg D.R."/>
            <person name="Seaver E.C."/>
            <person name="Weisblat D.A."/>
            <person name="Putnam N.H."/>
            <person name="Rokhsar D.S."/>
        </authorList>
    </citation>
    <scope>NUCLEOTIDE SEQUENCE</scope>
    <source>
        <strain evidence="9 11">I ESC-2004</strain>
    </source>
</reference>
<evidence type="ECO:0000259" key="8">
    <source>
        <dbReference type="PROSITE" id="PS51864"/>
    </source>
</evidence>
<dbReference type="GO" id="GO:0008270">
    <property type="term" value="F:zinc ion binding"/>
    <property type="evidence" value="ECO:0007669"/>
    <property type="project" value="UniProtKB-UniRule"/>
</dbReference>
<sequence>MSGAQPISPCAGVSLYSYKHWSCLGNKNIFSLYKSGIGTPLHEILHALAGRHEQSRTDRDEWIQILYNNIQDGLPSNFEAGSDGTDNRVPYDFGSIMQYSLGVSMMSEDT</sequence>
<dbReference type="PANTHER" id="PTHR10127:SF780">
    <property type="entry name" value="METALLOENDOPEPTIDASE"/>
    <property type="match status" value="1"/>
</dbReference>
<dbReference type="EnsemblMetazoa" id="CapteT118913">
    <property type="protein sequence ID" value="CapteP118913"/>
    <property type="gene ID" value="CapteG118913"/>
</dbReference>
<accession>R7UAB8</accession>
<dbReference type="Gene3D" id="3.40.390.10">
    <property type="entry name" value="Collagenase (Catalytic Domain)"/>
    <property type="match status" value="1"/>
</dbReference>
<dbReference type="AlphaFoldDB" id="R7UAB8"/>
<keyword evidence="3 6" id="KW-0378">Hydrolase</keyword>
<feature type="domain" description="Peptidase M12A" evidence="8">
    <location>
        <begin position="1"/>
        <end position="110"/>
    </location>
</feature>
<dbReference type="STRING" id="283909.R7UAB8"/>
<reference evidence="10" key="3">
    <citation type="submission" date="2015-06" db="UniProtKB">
        <authorList>
            <consortium name="EnsemblMetazoa"/>
        </authorList>
    </citation>
    <scope>IDENTIFICATION</scope>
</reference>
<dbReference type="EMBL" id="AMQN01001831">
    <property type="status" value="NOT_ANNOTATED_CDS"/>
    <property type="molecule type" value="Genomic_DNA"/>
</dbReference>
<evidence type="ECO:0000256" key="5">
    <source>
        <dbReference type="ARBA" id="ARBA00023049"/>
    </source>
</evidence>
<keyword evidence="1 6" id="KW-0645">Protease</keyword>
<dbReference type="PRINTS" id="PR00480">
    <property type="entry name" value="ASTACIN"/>
</dbReference>
<dbReference type="OrthoDB" id="291007at2759"/>
<keyword evidence="5 6" id="KW-0482">Metalloprotease</keyword>
<evidence type="ECO:0000313" key="10">
    <source>
        <dbReference type="EnsemblMetazoa" id="CapteP118913"/>
    </source>
</evidence>
<keyword evidence="4 6" id="KW-0862">Zinc</keyword>
<keyword evidence="2 6" id="KW-0479">Metal-binding</keyword>
<evidence type="ECO:0000256" key="7">
    <source>
        <dbReference type="RuleBase" id="RU361183"/>
    </source>
</evidence>
<gene>
    <name evidence="9" type="ORF">CAPTEDRAFT_118913</name>
</gene>
<proteinExistence type="predicted"/>
<evidence type="ECO:0000256" key="1">
    <source>
        <dbReference type="ARBA" id="ARBA00022670"/>
    </source>
</evidence>
<protein>
    <recommendedName>
        <fullName evidence="7">Metalloendopeptidase</fullName>
        <ecNumber evidence="7">3.4.24.-</ecNumber>
    </recommendedName>
</protein>
<dbReference type="InterPro" id="IPR001506">
    <property type="entry name" value="Peptidase_M12A"/>
</dbReference>
<feature type="binding site" evidence="6">
    <location>
        <position position="46"/>
    </location>
    <ligand>
        <name>Zn(2+)</name>
        <dbReference type="ChEBI" id="CHEBI:29105"/>
        <note>catalytic</note>
    </ligand>
</feature>
<evidence type="ECO:0000313" key="9">
    <source>
        <dbReference type="EMBL" id="ELU00758.1"/>
    </source>
</evidence>
<feature type="binding site" evidence="6">
    <location>
        <position position="42"/>
    </location>
    <ligand>
        <name>Zn(2+)</name>
        <dbReference type="ChEBI" id="CHEBI:29105"/>
        <note>catalytic</note>
    </ligand>
</feature>
<feature type="binding site" evidence="6">
    <location>
        <position position="52"/>
    </location>
    <ligand>
        <name>Zn(2+)</name>
        <dbReference type="ChEBI" id="CHEBI:29105"/>
        <note>catalytic</note>
    </ligand>
</feature>
<dbReference type="HOGENOM" id="CLU_2173387_0_0_1"/>
<comment type="cofactor">
    <cofactor evidence="6 7">
        <name>Zn(2+)</name>
        <dbReference type="ChEBI" id="CHEBI:29105"/>
    </cofactor>
    <text evidence="6 7">Binds 1 zinc ion per subunit.</text>
</comment>
<dbReference type="Pfam" id="PF01400">
    <property type="entry name" value="Astacin"/>
    <property type="match status" value="1"/>
</dbReference>
<dbReference type="Proteomes" id="UP000014760">
    <property type="component" value="Unassembled WGS sequence"/>
</dbReference>
<feature type="active site" evidence="6">
    <location>
        <position position="43"/>
    </location>
</feature>
<dbReference type="OMA" id="MESGCLY"/>
<evidence type="ECO:0000256" key="2">
    <source>
        <dbReference type="ARBA" id="ARBA00022723"/>
    </source>
</evidence>
<organism evidence="9">
    <name type="scientific">Capitella teleta</name>
    <name type="common">Polychaete worm</name>
    <dbReference type="NCBI Taxonomy" id="283909"/>
    <lineage>
        <taxon>Eukaryota</taxon>
        <taxon>Metazoa</taxon>
        <taxon>Spiralia</taxon>
        <taxon>Lophotrochozoa</taxon>
        <taxon>Annelida</taxon>
        <taxon>Polychaeta</taxon>
        <taxon>Sedentaria</taxon>
        <taxon>Scolecida</taxon>
        <taxon>Capitellidae</taxon>
        <taxon>Capitella</taxon>
    </lineage>
</organism>
<dbReference type="EC" id="3.4.24.-" evidence="7"/>
<comment type="caution">
    <text evidence="6">Lacks conserved residue(s) required for the propagation of feature annotation.</text>
</comment>
<reference evidence="11" key="1">
    <citation type="submission" date="2012-12" db="EMBL/GenBank/DDBJ databases">
        <authorList>
            <person name="Hellsten U."/>
            <person name="Grimwood J."/>
            <person name="Chapman J.A."/>
            <person name="Shapiro H."/>
            <person name="Aerts A."/>
            <person name="Otillar R.P."/>
            <person name="Terry A.Y."/>
            <person name="Boore J.L."/>
            <person name="Simakov O."/>
            <person name="Marletaz F."/>
            <person name="Cho S.-J."/>
            <person name="Edsinger-Gonzales E."/>
            <person name="Havlak P."/>
            <person name="Kuo D.-H."/>
            <person name="Larsson T."/>
            <person name="Lv J."/>
            <person name="Arendt D."/>
            <person name="Savage R."/>
            <person name="Osoegawa K."/>
            <person name="de Jong P."/>
            <person name="Lindberg D.R."/>
            <person name="Seaver E.C."/>
            <person name="Weisblat D.A."/>
            <person name="Putnam N.H."/>
            <person name="Grigoriev I.V."/>
            <person name="Rokhsar D.S."/>
        </authorList>
    </citation>
    <scope>NUCLEOTIDE SEQUENCE</scope>
    <source>
        <strain evidence="11">I ESC-2004</strain>
    </source>
</reference>
<dbReference type="InterPro" id="IPR024079">
    <property type="entry name" value="MetalloPept_cat_dom_sf"/>
</dbReference>
<evidence type="ECO:0000256" key="3">
    <source>
        <dbReference type="ARBA" id="ARBA00022801"/>
    </source>
</evidence>
<dbReference type="GO" id="GO:0006508">
    <property type="term" value="P:proteolysis"/>
    <property type="evidence" value="ECO:0007669"/>
    <property type="project" value="UniProtKB-KW"/>
</dbReference>
<dbReference type="PANTHER" id="PTHR10127">
    <property type="entry name" value="DISCOIDIN, CUB, EGF, LAMININ , AND ZINC METALLOPROTEASE DOMAIN CONTAINING"/>
    <property type="match status" value="1"/>
</dbReference>
<evidence type="ECO:0000256" key="6">
    <source>
        <dbReference type="PROSITE-ProRule" id="PRU01211"/>
    </source>
</evidence>